<dbReference type="Proteomes" id="UP001500653">
    <property type="component" value="Unassembled WGS sequence"/>
</dbReference>
<accession>A0ABP4GQT1</accession>
<evidence type="ECO:0000313" key="2">
    <source>
        <dbReference type="Proteomes" id="UP001500653"/>
    </source>
</evidence>
<evidence type="ECO:0000313" key="1">
    <source>
        <dbReference type="EMBL" id="GAA1233266.1"/>
    </source>
</evidence>
<protein>
    <submittedName>
        <fullName evidence="1">Uncharacterized protein</fullName>
    </submittedName>
</protein>
<sequence length="70" mass="7569">MVSGWSADADNRLYVSLSAEYVGDPTDIHEAEEIVRLRRLQILVEGVRTALAAIAPDNSTVSRRGSDGVV</sequence>
<dbReference type="EMBL" id="BAAALN010000005">
    <property type="protein sequence ID" value="GAA1233266.1"/>
    <property type="molecule type" value="Genomic_DNA"/>
</dbReference>
<dbReference type="RefSeq" id="WP_253863660.1">
    <property type="nucleotide sequence ID" value="NZ_BAAALN010000005.1"/>
</dbReference>
<proteinExistence type="predicted"/>
<gene>
    <name evidence="1" type="ORF">GCM10009676_15730</name>
</gene>
<organism evidence="1 2">
    <name type="scientific">Prauserella halophila</name>
    <dbReference type="NCBI Taxonomy" id="185641"/>
    <lineage>
        <taxon>Bacteria</taxon>
        <taxon>Bacillati</taxon>
        <taxon>Actinomycetota</taxon>
        <taxon>Actinomycetes</taxon>
        <taxon>Pseudonocardiales</taxon>
        <taxon>Pseudonocardiaceae</taxon>
        <taxon>Prauserella</taxon>
    </lineage>
</organism>
<comment type="caution">
    <text evidence="1">The sequence shown here is derived from an EMBL/GenBank/DDBJ whole genome shotgun (WGS) entry which is preliminary data.</text>
</comment>
<keyword evidence="2" id="KW-1185">Reference proteome</keyword>
<name>A0ABP4GQT1_9PSEU</name>
<reference evidence="2" key="1">
    <citation type="journal article" date="2019" name="Int. J. Syst. Evol. Microbiol.">
        <title>The Global Catalogue of Microorganisms (GCM) 10K type strain sequencing project: providing services to taxonomists for standard genome sequencing and annotation.</title>
        <authorList>
            <consortium name="The Broad Institute Genomics Platform"/>
            <consortium name="The Broad Institute Genome Sequencing Center for Infectious Disease"/>
            <person name="Wu L."/>
            <person name="Ma J."/>
        </authorList>
    </citation>
    <scope>NUCLEOTIDE SEQUENCE [LARGE SCALE GENOMIC DNA]</scope>
    <source>
        <strain evidence="2">JCM 13023</strain>
    </source>
</reference>